<dbReference type="VEuPathDB" id="TriTrypDB:TcCLB.506009.60"/>
<dbReference type="SUPFAM" id="SSF160240">
    <property type="entry name" value="Cation efflux protein cytoplasmic domain-like"/>
    <property type="match status" value="1"/>
</dbReference>
<evidence type="ECO:0000259" key="10">
    <source>
        <dbReference type="Pfam" id="PF01545"/>
    </source>
</evidence>
<dbReference type="VEuPathDB" id="TriTrypDB:C4B63_13g216"/>
<dbReference type="VEuPathDB" id="TriTrypDB:TcCL_NonESM08472"/>
<keyword evidence="6 9" id="KW-1133">Transmembrane helix</keyword>
<evidence type="ECO:0000313" key="12">
    <source>
        <dbReference type="EMBL" id="PWU98106.1"/>
    </source>
</evidence>
<gene>
    <name evidence="12" type="ORF">C4B63_13g216</name>
</gene>
<dbReference type="VEuPathDB" id="TriTrypDB:BCY84_16177"/>
<feature type="transmembrane region" description="Helical" evidence="9">
    <location>
        <begin position="294"/>
        <end position="313"/>
    </location>
</feature>
<comment type="similarity">
    <text evidence="2">Belongs to the cation diffusion facilitator (CDF) transporter (TC 2.A.4) family. SLC30A subfamily.</text>
</comment>
<dbReference type="PANTHER" id="PTHR11562">
    <property type="entry name" value="CATION EFFLUX PROTEIN/ ZINC TRANSPORTER"/>
    <property type="match status" value="1"/>
</dbReference>
<evidence type="ECO:0000259" key="11">
    <source>
        <dbReference type="Pfam" id="PF16916"/>
    </source>
</evidence>
<proteinExistence type="inferred from homology"/>
<evidence type="ECO:0000256" key="7">
    <source>
        <dbReference type="ARBA" id="ARBA00023065"/>
    </source>
</evidence>
<evidence type="ECO:0000256" key="5">
    <source>
        <dbReference type="ARBA" id="ARBA00022906"/>
    </source>
</evidence>
<evidence type="ECO:0000256" key="9">
    <source>
        <dbReference type="SAM" id="Phobius"/>
    </source>
</evidence>
<evidence type="ECO:0000256" key="2">
    <source>
        <dbReference type="ARBA" id="ARBA00008873"/>
    </source>
</evidence>
<evidence type="ECO:0000256" key="3">
    <source>
        <dbReference type="ARBA" id="ARBA00022448"/>
    </source>
</evidence>
<protein>
    <submittedName>
        <fullName evidence="12">Putative zinc transporter</fullName>
    </submittedName>
</protein>
<dbReference type="VEuPathDB" id="TriTrypDB:TcBrA4_0003980"/>
<dbReference type="GO" id="GO:0005385">
    <property type="term" value="F:zinc ion transmembrane transporter activity"/>
    <property type="evidence" value="ECO:0007669"/>
    <property type="project" value="TreeGrafter"/>
</dbReference>
<dbReference type="Pfam" id="PF01545">
    <property type="entry name" value="Cation_efflux"/>
    <property type="match status" value="1"/>
</dbReference>
<name>A0A2V2VQR9_TRYCR</name>
<dbReference type="NCBIfam" id="TIGR01297">
    <property type="entry name" value="CDF"/>
    <property type="match status" value="1"/>
</dbReference>
<dbReference type="VEuPathDB" id="TriTrypDB:ECC02_003882"/>
<dbReference type="Gene3D" id="1.20.1510.10">
    <property type="entry name" value="Cation efflux protein transmembrane domain"/>
    <property type="match status" value="1"/>
</dbReference>
<dbReference type="VEuPathDB" id="TriTrypDB:TcYC6_0079950"/>
<keyword evidence="5" id="KW-0862">Zinc</keyword>
<comment type="subcellular location">
    <subcellularLocation>
        <location evidence="1">Membrane</location>
        <topology evidence="1">Multi-pass membrane protein</topology>
    </subcellularLocation>
</comment>
<dbReference type="PANTHER" id="PTHR11562:SF17">
    <property type="entry name" value="RE54080P-RELATED"/>
    <property type="match status" value="1"/>
</dbReference>
<dbReference type="InterPro" id="IPR027469">
    <property type="entry name" value="Cation_efflux_TMD_sf"/>
</dbReference>
<feature type="transmembrane region" description="Helical" evidence="9">
    <location>
        <begin position="67"/>
        <end position="89"/>
    </location>
</feature>
<feature type="transmembrane region" description="Helical" evidence="9">
    <location>
        <begin position="260"/>
        <end position="282"/>
    </location>
</feature>
<dbReference type="Pfam" id="PF16916">
    <property type="entry name" value="ZT_dimer"/>
    <property type="match status" value="1"/>
</dbReference>
<comment type="caution">
    <text evidence="12">The sequence shown here is derived from an EMBL/GenBank/DDBJ whole genome shotgun (WGS) entry which is preliminary data.</text>
</comment>
<keyword evidence="4 9" id="KW-0812">Transmembrane</keyword>
<dbReference type="SUPFAM" id="SSF161111">
    <property type="entry name" value="Cation efflux protein transmembrane domain-like"/>
    <property type="match status" value="1"/>
</dbReference>
<dbReference type="VEuPathDB" id="TriTrypDB:Tc_MARK_8518"/>
<dbReference type="InterPro" id="IPR050681">
    <property type="entry name" value="CDF/SLC30A"/>
</dbReference>
<evidence type="ECO:0000256" key="4">
    <source>
        <dbReference type="ARBA" id="ARBA00022692"/>
    </source>
</evidence>
<dbReference type="GO" id="GO:0005886">
    <property type="term" value="C:plasma membrane"/>
    <property type="evidence" value="ECO:0007669"/>
    <property type="project" value="TreeGrafter"/>
</dbReference>
<feature type="transmembrane region" description="Helical" evidence="9">
    <location>
        <begin position="144"/>
        <end position="167"/>
    </location>
</feature>
<keyword evidence="7" id="KW-0406">Ion transport</keyword>
<dbReference type="VEuPathDB" id="TriTrypDB:TCSYLVIO_009978"/>
<reference evidence="12 13" key="1">
    <citation type="journal article" date="2018" name="Microb. Genom.">
        <title>Expanding an expanded genome: long-read sequencing of Trypanosoma cruzi.</title>
        <authorList>
            <person name="Berna L."/>
            <person name="Rodriguez M."/>
            <person name="Chiribao M.L."/>
            <person name="Parodi-Talice A."/>
            <person name="Pita S."/>
            <person name="Rijo G."/>
            <person name="Alvarez-Valin F."/>
            <person name="Robello C."/>
        </authorList>
    </citation>
    <scope>NUCLEOTIDE SEQUENCE [LARGE SCALE GENOMIC DNA]</scope>
    <source>
        <strain evidence="12 13">Dm28c</strain>
    </source>
</reference>
<keyword evidence="3" id="KW-0813">Transport</keyword>
<dbReference type="InterPro" id="IPR002524">
    <property type="entry name" value="Cation_efflux"/>
</dbReference>
<dbReference type="InterPro" id="IPR036837">
    <property type="entry name" value="Cation_efflux_CTD_sf"/>
</dbReference>
<dbReference type="Proteomes" id="UP000246121">
    <property type="component" value="Unassembled WGS sequence"/>
</dbReference>
<evidence type="ECO:0000256" key="6">
    <source>
        <dbReference type="ARBA" id="ARBA00022989"/>
    </source>
</evidence>
<dbReference type="AlphaFoldDB" id="A0A2V2VQR9"/>
<feature type="domain" description="Cation efflux protein transmembrane" evidence="10">
    <location>
        <begin position="34"/>
        <end position="326"/>
    </location>
</feature>
<keyword evidence="5" id="KW-0864">Zinc transport</keyword>
<dbReference type="InterPro" id="IPR027470">
    <property type="entry name" value="Cation_efflux_CTD"/>
</dbReference>
<dbReference type="VEuPathDB" id="TriTrypDB:C3747_7g416"/>
<evidence type="ECO:0000256" key="8">
    <source>
        <dbReference type="ARBA" id="ARBA00023136"/>
    </source>
</evidence>
<feature type="transmembrane region" description="Helical" evidence="9">
    <location>
        <begin position="33"/>
        <end position="55"/>
    </location>
</feature>
<evidence type="ECO:0000313" key="13">
    <source>
        <dbReference type="Proteomes" id="UP000246121"/>
    </source>
</evidence>
<accession>A0A2V2VQR9</accession>
<organism evidence="12 13">
    <name type="scientific">Trypanosoma cruzi</name>
    <dbReference type="NCBI Taxonomy" id="5693"/>
    <lineage>
        <taxon>Eukaryota</taxon>
        <taxon>Discoba</taxon>
        <taxon>Euglenozoa</taxon>
        <taxon>Kinetoplastea</taxon>
        <taxon>Metakinetoplastina</taxon>
        <taxon>Trypanosomatida</taxon>
        <taxon>Trypanosomatidae</taxon>
        <taxon>Trypanosoma</taxon>
        <taxon>Schizotrypanum</taxon>
    </lineage>
</organism>
<keyword evidence="8 9" id="KW-0472">Membrane</keyword>
<dbReference type="VEuPathDB" id="TriTrypDB:TCDM_01160"/>
<feature type="transmembrane region" description="Helical" evidence="9">
    <location>
        <begin position="101"/>
        <end position="123"/>
    </location>
</feature>
<dbReference type="InterPro" id="IPR058533">
    <property type="entry name" value="Cation_efflux_TM"/>
</dbReference>
<evidence type="ECO:0000256" key="1">
    <source>
        <dbReference type="ARBA" id="ARBA00004141"/>
    </source>
</evidence>
<dbReference type="VEuPathDB" id="TriTrypDB:TcG_02480"/>
<dbReference type="VEuPathDB" id="TriTrypDB:TcCLB.510297.60"/>
<sequence length="416" mass="45227">MEGYVHSSMRSNDVHCVMAPHTPRAVEDKPRRALIRAVIFCMIMMCVEGICGFIANSLAVLSDAVHMLADVFALSISLFAVYASSWSATTITTYGWGRVEVVGALCSILTTWGLAGWIVFGAIKRTIMILLCAGNKNRKNCDEIDAELIFVVGVFGLLMNVVLAIILRFGGVHGHSHGLLHSGADVHEHLHSLDALHDHSHEMSQDIESVVIETECGIGNSSHFQLVTSHSEFVNPPLGDGHSYHCGSGSMNLRAAMLHVFGDCIQALGVVVAASIIWFGNLKTQGSARSANSYYNLADPFFSFLFGLITIYTTRDLFKEVVSVLLEEVPASVSYDGVRDALLGVENVERIDDLHIWSVGPNFHLLSAHLTVAGCSTICEAKELVEEAARRCKRLGLAHATIQLNHVSRIENGTTT</sequence>
<dbReference type="EMBL" id="PRFA01000013">
    <property type="protein sequence ID" value="PWU98106.1"/>
    <property type="molecule type" value="Genomic_DNA"/>
</dbReference>
<feature type="domain" description="Cation efflux protein cytoplasmic" evidence="11">
    <location>
        <begin position="332"/>
        <end position="405"/>
    </location>
</feature>